<gene>
    <name evidence="1" type="ORF">SEVIR_1G060600v2</name>
</gene>
<proteinExistence type="predicted"/>
<sequence length="147" mass="15847">MCSISESLSLGETGSRRIARISGAQPSTSKAIVPYKPFPHAVLLNQNIDVDNMDDHNINLGVSTLPPPLTESVEQVEVLGIEASPLGSVGDGKDEAELLSAEHSEQNMVNIIENELGKVIRRSPRIESCLSHWRGGARRGSSLCLTF</sequence>
<dbReference type="Gramene" id="TKW37627">
    <property type="protein sequence ID" value="TKW37627"/>
    <property type="gene ID" value="SEVIR_1G060600v2"/>
</dbReference>
<dbReference type="AlphaFoldDB" id="A0A4U6W517"/>
<organism evidence="1 2">
    <name type="scientific">Setaria viridis</name>
    <name type="common">Green bristlegrass</name>
    <name type="synonym">Setaria italica subsp. viridis</name>
    <dbReference type="NCBI Taxonomy" id="4556"/>
    <lineage>
        <taxon>Eukaryota</taxon>
        <taxon>Viridiplantae</taxon>
        <taxon>Streptophyta</taxon>
        <taxon>Embryophyta</taxon>
        <taxon>Tracheophyta</taxon>
        <taxon>Spermatophyta</taxon>
        <taxon>Magnoliopsida</taxon>
        <taxon>Liliopsida</taxon>
        <taxon>Poales</taxon>
        <taxon>Poaceae</taxon>
        <taxon>PACMAD clade</taxon>
        <taxon>Panicoideae</taxon>
        <taxon>Panicodae</taxon>
        <taxon>Paniceae</taxon>
        <taxon>Cenchrinae</taxon>
        <taxon>Setaria</taxon>
    </lineage>
</organism>
<accession>A0A4U6W517</accession>
<keyword evidence="2" id="KW-1185">Reference proteome</keyword>
<dbReference type="Gramene" id="TKW37628">
    <property type="protein sequence ID" value="TKW37628"/>
    <property type="gene ID" value="SEVIR_1G060600v2"/>
</dbReference>
<dbReference type="EMBL" id="CM016552">
    <property type="protein sequence ID" value="TKW37628.1"/>
    <property type="molecule type" value="Genomic_DNA"/>
</dbReference>
<reference evidence="1 2" key="1">
    <citation type="submission" date="2019-03" db="EMBL/GenBank/DDBJ databases">
        <title>WGS assembly of Setaria viridis.</title>
        <authorList>
            <person name="Huang P."/>
            <person name="Jenkins J."/>
            <person name="Grimwood J."/>
            <person name="Barry K."/>
            <person name="Healey A."/>
            <person name="Mamidi S."/>
            <person name="Sreedasyam A."/>
            <person name="Shu S."/>
            <person name="Feldman M."/>
            <person name="Wu J."/>
            <person name="Yu Y."/>
            <person name="Chen C."/>
            <person name="Johnson J."/>
            <person name="Rokhsar D."/>
            <person name="Baxter I."/>
            <person name="Schmutz J."/>
            <person name="Brutnell T."/>
            <person name="Kellogg E."/>
        </authorList>
    </citation>
    <scope>NUCLEOTIDE SEQUENCE [LARGE SCALE GENOMIC DNA]</scope>
    <source>
        <strain evidence="2">cv. A10</strain>
    </source>
</reference>
<evidence type="ECO:0000313" key="1">
    <source>
        <dbReference type="EMBL" id="TKW37628.1"/>
    </source>
</evidence>
<evidence type="ECO:0000313" key="2">
    <source>
        <dbReference type="Proteomes" id="UP000298652"/>
    </source>
</evidence>
<dbReference type="OMA" id="MVYVVGR"/>
<dbReference type="EMBL" id="CM016552">
    <property type="protein sequence ID" value="TKW37627.1"/>
    <property type="molecule type" value="Genomic_DNA"/>
</dbReference>
<protein>
    <submittedName>
        <fullName evidence="1">Uncharacterized protein</fullName>
    </submittedName>
</protein>
<dbReference type="Proteomes" id="UP000298652">
    <property type="component" value="Chromosome 1"/>
</dbReference>
<name>A0A4U6W517_SETVI</name>